<dbReference type="CDD" id="cd08267">
    <property type="entry name" value="MDR1"/>
    <property type="match status" value="1"/>
</dbReference>
<protein>
    <recommendedName>
        <fullName evidence="1">Enoyl reductase (ER) domain-containing protein</fullName>
    </recommendedName>
</protein>
<evidence type="ECO:0000313" key="2">
    <source>
        <dbReference type="EMBL" id="KAK0653082.1"/>
    </source>
</evidence>
<dbReference type="SUPFAM" id="SSF51735">
    <property type="entry name" value="NAD(P)-binding Rossmann-fold domains"/>
    <property type="match status" value="1"/>
</dbReference>
<dbReference type="GO" id="GO:0016491">
    <property type="term" value="F:oxidoreductase activity"/>
    <property type="evidence" value="ECO:0007669"/>
    <property type="project" value="InterPro"/>
</dbReference>
<comment type="caution">
    <text evidence="2">The sequence shown here is derived from an EMBL/GenBank/DDBJ whole genome shotgun (WGS) entry which is preliminary data.</text>
</comment>
<dbReference type="Pfam" id="PF13602">
    <property type="entry name" value="ADH_zinc_N_2"/>
    <property type="match status" value="1"/>
</dbReference>
<dbReference type="PANTHER" id="PTHR11695:SF294">
    <property type="entry name" value="RETICULON-4-INTERACTING PROTEIN 1, MITOCHONDRIAL"/>
    <property type="match status" value="1"/>
</dbReference>
<dbReference type="SMART" id="SM00829">
    <property type="entry name" value="PKS_ER"/>
    <property type="match status" value="1"/>
</dbReference>
<sequence>MRAWRYVNGVTAKTLVGKLEESIALDAAATAPEKSSLAQDQLLIRVLSASLNPADYKIPESGWFGQMFGLGADAQPGLDFCGRVVAKHDLNTTYNEGQRVFGTLRKASRYGTLGGFIVASTSELAAVPESVSTDQAAALGTSAGIAYRSLLSAGVKPGSNVFINGGSGGVGTFSIQFAKLMGATVTTSSSTANVGMVRKLGADDVIDYKKTGVLDELRRRGIVFDAVLDNVGTPEDLYDQCGGFLKGSGTYVQVAANPTAWATCGIVASLAKSFVVPGKRAFRFATDKGSSSDYELIARWVAEGKVAPVIGSLVEFEDVPRAYAELRKGRSRGKIVVHVQEGEDTL</sequence>
<proteinExistence type="predicted"/>
<gene>
    <name evidence="2" type="ORF">B0T16DRAFT_427309</name>
</gene>
<reference evidence="2" key="1">
    <citation type="submission" date="2023-06" db="EMBL/GenBank/DDBJ databases">
        <title>Genome-scale phylogeny and comparative genomics of the fungal order Sordariales.</title>
        <authorList>
            <consortium name="Lawrence Berkeley National Laboratory"/>
            <person name="Hensen N."/>
            <person name="Bonometti L."/>
            <person name="Westerberg I."/>
            <person name="Brannstrom I.O."/>
            <person name="Guillou S."/>
            <person name="Cros-Aarteil S."/>
            <person name="Calhoun S."/>
            <person name="Haridas S."/>
            <person name="Kuo A."/>
            <person name="Mondo S."/>
            <person name="Pangilinan J."/>
            <person name="Riley R."/>
            <person name="Labutti K."/>
            <person name="Andreopoulos B."/>
            <person name="Lipzen A."/>
            <person name="Chen C."/>
            <person name="Yanf M."/>
            <person name="Daum C."/>
            <person name="Ng V."/>
            <person name="Clum A."/>
            <person name="Steindorff A."/>
            <person name="Ohm R."/>
            <person name="Martin F."/>
            <person name="Silar P."/>
            <person name="Natvig D."/>
            <person name="Lalanne C."/>
            <person name="Gautier V."/>
            <person name="Ament-Velasquez S.L."/>
            <person name="Kruys A."/>
            <person name="Hutchinson M.I."/>
            <person name="Powell A.J."/>
            <person name="Barry K."/>
            <person name="Miller A.N."/>
            <person name="Grigoriev I.V."/>
            <person name="Debuchy R."/>
            <person name="Gladieux P."/>
            <person name="Thoren M.H."/>
            <person name="Johannesson H."/>
        </authorList>
    </citation>
    <scope>NUCLEOTIDE SEQUENCE</scope>
    <source>
        <strain evidence="2">SMH2532-1</strain>
    </source>
</reference>
<dbReference type="PANTHER" id="PTHR11695">
    <property type="entry name" value="ALCOHOL DEHYDROGENASE RELATED"/>
    <property type="match status" value="1"/>
</dbReference>
<evidence type="ECO:0000259" key="1">
    <source>
        <dbReference type="SMART" id="SM00829"/>
    </source>
</evidence>
<accession>A0AA39YK80</accession>
<organism evidence="2 3">
    <name type="scientific">Cercophora newfieldiana</name>
    <dbReference type="NCBI Taxonomy" id="92897"/>
    <lineage>
        <taxon>Eukaryota</taxon>
        <taxon>Fungi</taxon>
        <taxon>Dikarya</taxon>
        <taxon>Ascomycota</taxon>
        <taxon>Pezizomycotina</taxon>
        <taxon>Sordariomycetes</taxon>
        <taxon>Sordariomycetidae</taxon>
        <taxon>Sordariales</taxon>
        <taxon>Lasiosphaeriaceae</taxon>
        <taxon>Cercophora</taxon>
    </lineage>
</organism>
<dbReference type="Gene3D" id="3.40.50.720">
    <property type="entry name" value="NAD(P)-binding Rossmann-like Domain"/>
    <property type="match status" value="1"/>
</dbReference>
<dbReference type="InterPro" id="IPR020843">
    <property type="entry name" value="ER"/>
</dbReference>
<dbReference type="InterPro" id="IPR013154">
    <property type="entry name" value="ADH-like_N"/>
</dbReference>
<dbReference type="InterPro" id="IPR011032">
    <property type="entry name" value="GroES-like_sf"/>
</dbReference>
<dbReference type="Gene3D" id="3.90.180.10">
    <property type="entry name" value="Medium-chain alcohol dehydrogenases, catalytic domain"/>
    <property type="match status" value="1"/>
</dbReference>
<feature type="domain" description="Enoyl reductase (ER)" evidence="1">
    <location>
        <begin position="18"/>
        <end position="337"/>
    </location>
</feature>
<dbReference type="GO" id="GO:0005739">
    <property type="term" value="C:mitochondrion"/>
    <property type="evidence" value="ECO:0007669"/>
    <property type="project" value="TreeGrafter"/>
</dbReference>
<keyword evidence="3" id="KW-1185">Reference proteome</keyword>
<dbReference type="SUPFAM" id="SSF50129">
    <property type="entry name" value="GroES-like"/>
    <property type="match status" value="1"/>
</dbReference>
<dbReference type="EMBL" id="JAULSV010000002">
    <property type="protein sequence ID" value="KAK0653082.1"/>
    <property type="molecule type" value="Genomic_DNA"/>
</dbReference>
<evidence type="ECO:0000313" key="3">
    <source>
        <dbReference type="Proteomes" id="UP001174936"/>
    </source>
</evidence>
<dbReference type="Pfam" id="PF08240">
    <property type="entry name" value="ADH_N"/>
    <property type="match status" value="1"/>
</dbReference>
<dbReference type="Proteomes" id="UP001174936">
    <property type="component" value="Unassembled WGS sequence"/>
</dbReference>
<name>A0AA39YK80_9PEZI</name>
<dbReference type="InterPro" id="IPR050700">
    <property type="entry name" value="YIM1/Zinc_Alcohol_DH_Fams"/>
</dbReference>
<dbReference type="AlphaFoldDB" id="A0AA39YK80"/>
<dbReference type="InterPro" id="IPR036291">
    <property type="entry name" value="NAD(P)-bd_dom_sf"/>
</dbReference>